<keyword evidence="4" id="KW-1185">Reference proteome</keyword>
<sequence>MFAPHRSLVQKVSDNPVLILEISCFFVGLIALALLLTTQRFVLYPIGEQYPMSRSAIMPGMPNDDGPGEPYRVTSKYNGILYWGSIFIYLTASFLVWMIYYRIKNKLQSHDHTHHSSETPELIAKVEQPLEADTPVEKPANGSRPRTRRKKHHASQRRRLRYIYKEQGNLWLMWGGGTGVLVILIGGALIANLYQDMVWKTP</sequence>
<proteinExistence type="predicted"/>
<dbReference type="RefSeq" id="WP_213498458.1">
    <property type="nucleotide sequence ID" value="NZ_CP074694.1"/>
</dbReference>
<evidence type="ECO:0000256" key="1">
    <source>
        <dbReference type="SAM" id="MobiDB-lite"/>
    </source>
</evidence>
<dbReference type="AlphaFoldDB" id="A0A8E6EZK0"/>
<dbReference type="EMBL" id="CP074694">
    <property type="protein sequence ID" value="QVL33551.1"/>
    <property type="molecule type" value="Genomic_DNA"/>
</dbReference>
<feature type="region of interest" description="Disordered" evidence="1">
    <location>
        <begin position="133"/>
        <end position="154"/>
    </location>
</feature>
<reference evidence="3" key="1">
    <citation type="submission" date="2021-05" db="EMBL/GenBank/DDBJ databases">
        <title>Complete genome sequence of the cellulolytic planctomycete Telmatocola sphagniphila SP2T and characterization of the first cellulase from planctomycetes.</title>
        <authorList>
            <person name="Rakitin A.L."/>
            <person name="Beletsky A.V."/>
            <person name="Naumoff D.G."/>
            <person name="Kulichevskaya I.S."/>
            <person name="Mardanov A.V."/>
            <person name="Ravin N.V."/>
            <person name="Dedysh S.N."/>
        </authorList>
    </citation>
    <scope>NUCLEOTIDE SEQUENCE</scope>
    <source>
        <strain evidence="3">SP2T</strain>
    </source>
</reference>
<feature type="transmembrane region" description="Helical" evidence="2">
    <location>
        <begin position="16"/>
        <end position="36"/>
    </location>
</feature>
<keyword evidence="2" id="KW-0812">Transmembrane</keyword>
<keyword evidence="2" id="KW-1133">Transmembrane helix</keyword>
<accession>A0A8E6EZK0</accession>
<name>A0A8E6EZK0_9BACT</name>
<evidence type="ECO:0000256" key="2">
    <source>
        <dbReference type="SAM" id="Phobius"/>
    </source>
</evidence>
<organism evidence="3 4">
    <name type="scientific">Telmatocola sphagniphila</name>
    <dbReference type="NCBI Taxonomy" id="1123043"/>
    <lineage>
        <taxon>Bacteria</taxon>
        <taxon>Pseudomonadati</taxon>
        <taxon>Planctomycetota</taxon>
        <taxon>Planctomycetia</taxon>
        <taxon>Gemmatales</taxon>
        <taxon>Gemmataceae</taxon>
    </lineage>
</organism>
<keyword evidence="2" id="KW-0472">Membrane</keyword>
<protein>
    <submittedName>
        <fullName evidence="3">Uncharacterized protein</fullName>
    </submittedName>
</protein>
<gene>
    <name evidence="3" type="ORF">KIH39_06470</name>
</gene>
<evidence type="ECO:0000313" key="3">
    <source>
        <dbReference type="EMBL" id="QVL33551.1"/>
    </source>
</evidence>
<feature type="compositionally biased region" description="Basic residues" evidence="1">
    <location>
        <begin position="145"/>
        <end position="154"/>
    </location>
</feature>
<feature type="transmembrane region" description="Helical" evidence="2">
    <location>
        <begin position="80"/>
        <end position="100"/>
    </location>
</feature>
<dbReference type="Proteomes" id="UP000676194">
    <property type="component" value="Chromosome"/>
</dbReference>
<evidence type="ECO:0000313" key="4">
    <source>
        <dbReference type="Proteomes" id="UP000676194"/>
    </source>
</evidence>
<feature type="transmembrane region" description="Helical" evidence="2">
    <location>
        <begin position="170"/>
        <end position="194"/>
    </location>
</feature>
<dbReference type="KEGG" id="tsph:KIH39_06470"/>